<organism evidence="1 2">
    <name type="scientific">Malurus cyaneus samueli</name>
    <dbReference type="NCBI Taxonomy" id="2593467"/>
    <lineage>
        <taxon>Eukaryota</taxon>
        <taxon>Metazoa</taxon>
        <taxon>Chordata</taxon>
        <taxon>Craniata</taxon>
        <taxon>Vertebrata</taxon>
        <taxon>Euteleostomi</taxon>
        <taxon>Archelosauria</taxon>
        <taxon>Archosauria</taxon>
        <taxon>Dinosauria</taxon>
        <taxon>Saurischia</taxon>
        <taxon>Theropoda</taxon>
        <taxon>Coelurosauria</taxon>
        <taxon>Aves</taxon>
        <taxon>Neognathae</taxon>
        <taxon>Neoaves</taxon>
        <taxon>Telluraves</taxon>
        <taxon>Australaves</taxon>
        <taxon>Passeriformes</taxon>
        <taxon>Meliphagoidea</taxon>
        <taxon>Maluridae</taxon>
        <taxon>Malurus</taxon>
    </lineage>
</organism>
<keyword evidence="2" id="KW-1185">Reference proteome</keyword>
<sequence>DPEIFLLPGRKCLDFVVCFFFSSLTKTVSRVVENLLEGEFTGKAGKGKIQNFGRFHRVILIHF</sequence>
<protein>
    <submittedName>
        <fullName evidence="1">Uncharacterized protein</fullName>
    </submittedName>
</protein>
<name>A0A8C5TRY7_9PASS</name>
<accession>A0A8C5TRY7</accession>
<dbReference type="Proteomes" id="UP000694560">
    <property type="component" value="Unplaced"/>
</dbReference>
<evidence type="ECO:0000313" key="2">
    <source>
        <dbReference type="Proteomes" id="UP000694560"/>
    </source>
</evidence>
<reference evidence="1" key="1">
    <citation type="submission" date="2025-08" db="UniProtKB">
        <authorList>
            <consortium name="Ensembl"/>
        </authorList>
    </citation>
    <scope>IDENTIFICATION</scope>
</reference>
<dbReference type="Ensembl" id="ENSMCST00000010603.1">
    <property type="protein sequence ID" value="ENSMCSP00000010343.1"/>
    <property type="gene ID" value="ENSMCSG00000007334.1"/>
</dbReference>
<evidence type="ECO:0000313" key="1">
    <source>
        <dbReference type="Ensembl" id="ENSMCSP00000010343.1"/>
    </source>
</evidence>
<reference evidence="1" key="2">
    <citation type="submission" date="2025-09" db="UniProtKB">
        <authorList>
            <consortium name="Ensembl"/>
        </authorList>
    </citation>
    <scope>IDENTIFICATION</scope>
</reference>
<proteinExistence type="predicted"/>
<dbReference type="AlphaFoldDB" id="A0A8C5TRY7"/>